<dbReference type="InterPro" id="IPR043717">
    <property type="entry name" value="DUF5658"/>
</dbReference>
<dbReference type="AlphaFoldDB" id="A0A0A3J820"/>
<dbReference type="OrthoDB" id="2084666at2"/>
<organism evidence="3 4">
    <name type="scientific">Ureibacillus massiliensis 4400831 = CIP 108448 = CCUG 49529</name>
    <dbReference type="NCBI Taxonomy" id="1211035"/>
    <lineage>
        <taxon>Bacteria</taxon>
        <taxon>Bacillati</taxon>
        <taxon>Bacillota</taxon>
        <taxon>Bacilli</taxon>
        <taxon>Bacillales</taxon>
        <taxon>Caryophanaceae</taxon>
        <taxon>Ureibacillus</taxon>
    </lineage>
</organism>
<feature type="transmembrane region" description="Helical" evidence="1">
    <location>
        <begin position="7"/>
        <end position="30"/>
    </location>
</feature>
<dbReference type="RefSeq" id="WP_036172307.1">
    <property type="nucleotide sequence ID" value="NZ_AVCZ01000003.1"/>
</dbReference>
<evidence type="ECO:0000313" key="4">
    <source>
        <dbReference type="Proteomes" id="UP000030595"/>
    </source>
</evidence>
<protein>
    <recommendedName>
        <fullName evidence="2">DUF5658 domain-containing protein</fullName>
    </recommendedName>
</protein>
<sequence>MTTNKTIIALAIAVAILNIFDGYATSYGLLHNIIEELNPIMDFIINCSPNLFILLKIALSFLILFISYLVYKGSSQKFKKTFMFSLAFVCMIYVGIIGLHFTWLSMI</sequence>
<gene>
    <name evidence="3" type="ORF">CD30_03105</name>
</gene>
<evidence type="ECO:0000256" key="1">
    <source>
        <dbReference type="SAM" id="Phobius"/>
    </source>
</evidence>
<reference evidence="3 4" key="1">
    <citation type="submission" date="2014-02" db="EMBL/GenBank/DDBJ databases">
        <title>Draft genome sequence of Lysinibacillus massiliensis CCUG 49529.</title>
        <authorList>
            <person name="Zhang F."/>
            <person name="Wang G."/>
            <person name="Zhang L."/>
        </authorList>
    </citation>
    <scope>NUCLEOTIDE SEQUENCE [LARGE SCALE GENOMIC DNA]</scope>
    <source>
        <strain evidence="3 4">CCUG 49529</strain>
    </source>
</reference>
<feature type="domain" description="DUF5658" evidence="2">
    <location>
        <begin position="12"/>
        <end position="105"/>
    </location>
</feature>
<evidence type="ECO:0000259" key="2">
    <source>
        <dbReference type="Pfam" id="PF18902"/>
    </source>
</evidence>
<evidence type="ECO:0000313" key="3">
    <source>
        <dbReference type="EMBL" id="KGR91905.1"/>
    </source>
</evidence>
<feature type="transmembrane region" description="Helical" evidence="1">
    <location>
        <begin position="83"/>
        <end position="104"/>
    </location>
</feature>
<feature type="transmembrane region" description="Helical" evidence="1">
    <location>
        <begin position="50"/>
        <end position="71"/>
    </location>
</feature>
<keyword evidence="1" id="KW-0812">Transmembrane</keyword>
<accession>A0A0A3J820</accession>
<keyword evidence="4" id="KW-1185">Reference proteome</keyword>
<keyword evidence="1" id="KW-1133">Transmembrane helix</keyword>
<dbReference type="eggNOG" id="ENOG5030C0S">
    <property type="taxonomic scope" value="Bacteria"/>
</dbReference>
<dbReference type="Pfam" id="PF18902">
    <property type="entry name" value="DUF5658"/>
    <property type="match status" value="1"/>
</dbReference>
<proteinExistence type="predicted"/>
<comment type="caution">
    <text evidence="3">The sequence shown here is derived from an EMBL/GenBank/DDBJ whole genome shotgun (WGS) entry which is preliminary data.</text>
</comment>
<keyword evidence="1" id="KW-0472">Membrane</keyword>
<name>A0A0A3J820_9BACL</name>
<dbReference type="Proteomes" id="UP000030595">
    <property type="component" value="Unassembled WGS sequence"/>
</dbReference>
<dbReference type="EMBL" id="JPVQ01000003">
    <property type="protein sequence ID" value="KGR91905.1"/>
    <property type="molecule type" value="Genomic_DNA"/>
</dbReference>